<evidence type="ECO:0008006" key="3">
    <source>
        <dbReference type="Google" id="ProtNLM"/>
    </source>
</evidence>
<gene>
    <name evidence="2" type="ORF">SETIT_9G306900v2</name>
</gene>
<dbReference type="Pfam" id="PF08224">
    <property type="entry name" value="DUF1719"/>
    <property type="match status" value="1"/>
</dbReference>
<dbReference type="PANTHER" id="PTHR33377">
    <property type="entry name" value="OS10G0134700 PROTEIN-RELATED"/>
    <property type="match status" value="1"/>
</dbReference>
<dbReference type="SMART" id="SM01157">
    <property type="entry name" value="DUF1719"/>
    <property type="match status" value="1"/>
</dbReference>
<feature type="signal peptide" evidence="1">
    <location>
        <begin position="1"/>
        <end position="17"/>
    </location>
</feature>
<evidence type="ECO:0000313" key="2">
    <source>
        <dbReference type="EMBL" id="RCV43599.1"/>
    </source>
</evidence>
<feature type="chain" id="PRO_5016768766" description="Rx N-terminal domain-containing protein" evidence="1">
    <location>
        <begin position="18"/>
        <end position="519"/>
    </location>
</feature>
<dbReference type="OrthoDB" id="678682at2759"/>
<protein>
    <recommendedName>
        <fullName evidence="3">Rx N-terminal domain-containing protein</fullName>
    </recommendedName>
</protein>
<dbReference type="PANTHER" id="PTHR33377:SF59">
    <property type="entry name" value="RX N-TERMINAL DOMAIN-CONTAINING PROTEIN"/>
    <property type="match status" value="1"/>
</dbReference>
<keyword evidence="1" id="KW-0732">Signal</keyword>
<name>A0A368SMF2_SETIT</name>
<reference evidence="2" key="1">
    <citation type="journal article" date="2012" name="Nat. Biotechnol.">
        <title>Reference genome sequence of the model plant Setaria.</title>
        <authorList>
            <person name="Bennetzen J.L."/>
            <person name="Schmutz J."/>
            <person name="Wang H."/>
            <person name="Percifield R."/>
            <person name="Hawkins J."/>
            <person name="Pontaroli A.C."/>
            <person name="Estep M."/>
            <person name="Feng L."/>
            <person name="Vaughn J.N."/>
            <person name="Grimwood J."/>
            <person name="Jenkins J."/>
            <person name="Barry K."/>
            <person name="Lindquist E."/>
            <person name="Hellsten U."/>
            <person name="Deshpande S."/>
            <person name="Wang X."/>
            <person name="Wu X."/>
            <person name="Mitros T."/>
            <person name="Triplett J."/>
            <person name="Yang X."/>
            <person name="Ye C.Y."/>
            <person name="Mauro-Herrera M."/>
            <person name="Wang L."/>
            <person name="Li P."/>
            <person name="Sharma M."/>
            <person name="Sharma R."/>
            <person name="Ronald P.C."/>
            <person name="Panaud O."/>
            <person name="Kellogg E.A."/>
            <person name="Brutnell T.P."/>
            <person name="Doust A.N."/>
            <person name="Tuskan G.A."/>
            <person name="Rokhsar D."/>
            <person name="Devos K.M."/>
        </authorList>
    </citation>
    <scope>NUCLEOTIDE SEQUENCE [LARGE SCALE GENOMIC DNA]</scope>
    <source>
        <strain evidence="2">Yugu1</strain>
    </source>
</reference>
<dbReference type="AlphaFoldDB" id="A0A368SMF2"/>
<organism evidence="2">
    <name type="scientific">Setaria italica</name>
    <name type="common">Foxtail millet</name>
    <name type="synonym">Panicum italicum</name>
    <dbReference type="NCBI Taxonomy" id="4555"/>
    <lineage>
        <taxon>Eukaryota</taxon>
        <taxon>Viridiplantae</taxon>
        <taxon>Streptophyta</taxon>
        <taxon>Embryophyta</taxon>
        <taxon>Tracheophyta</taxon>
        <taxon>Spermatophyta</taxon>
        <taxon>Magnoliopsida</taxon>
        <taxon>Liliopsida</taxon>
        <taxon>Poales</taxon>
        <taxon>Poaceae</taxon>
        <taxon>PACMAD clade</taxon>
        <taxon>Panicoideae</taxon>
        <taxon>Panicodae</taxon>
        <taxon>Paniceae</taxon>
        <taxon>Cenchrinae</taxon>
        <taxon>Setaria</taxon>
    </lineage>
</organism>
<dbReference type="EMBL" id="CM003536">
    <property type="protein sequence ID" value="RCV43599.1"/>
    <property type="molecule type" value="Genomic_DNA"/>
</dbReference>
<sequence>MLHMLILMAEMASSAVVQETVSQILSGLVQRYAESNATRNLERLEMAHIRLEAALETSDKWHITDASLLRWRRKLKHAAKECHDALHKWKHIILEEERMQREVNNSSLPNRIVHATKSFIFSAFRDNSELSGSTVQRFEWFADGAREFVRFVEVGGTPHRHMPFNSLIKHLLAGNELQHRIGREDEHPSYLLWFVPYITAEHGIEACLKFIQKDGNAPEKDFFFAVMLQISESTDMVGIVVKCLQLFPTHFQPIVETIKKELTQLPMQDFSWVPNIDLCHRKHWDNLHSFSTQWFRPDPLCCKQHGQNKLHCISNLDMVGFPDASLDSVILIHLQCQVSLYEYNKQKTSLSERSSSMKDSPYLKAELLFTPHGTSKDSLPAEKSSAVVTIYGEEQHCMDTDVTLDQMNEVVLPKSLDSFYQNTEAAVYRMLWKSKHGTEYIVLEKSRMEMPGARITSRGATKRKLVQQEIQELGSWNPMVARFLNSWVVHAPVRLRGLILDWIQKEKESRLGEPPLKCN</sequence>
<reference evidence="2" key="2">
    <citation type="submission" date="2015-07" db="EMBL/GenBank/DDBJ databases">
        <authorList>
            <person name="Noorani M."/>
        </authorList>
    </citation>
    <scope>NUCLEOTIDE SEQUENCE</scope>
    <source>
        <strain evidence="2">Yugu1</strain>
    </source>
</reference>
<accession>A0A368SMF2</accession>
<proteinExistence type="predicted"/>
<evidence type="ECO:0000256" key="1">
    <source>
        <dbReference type="SAM" id="SignalP"/>
    </source>
</evidence>
<dbReference type="InterPro" id="IPR013181">
    <property type="entry name" value="DUF1719"/>
</dbReference>